<dbReference type="PROSITE" id="PS50815">
    <property type="entry name" value="HORMA"/>
    <property type="match status" value="1"/>
</dbReference>
<evidence type="ECO:0000313" key="7">
    <source>
        <dbReference type="EMBL" id="GFY48792.1"/>
    </source>
</evidence>
<evidence type="ECO:0000256" key="2">
    <source>
        <dbReference type="ARBA" id="ARBA00004286"/>
    </source>
</evidence>
<dbReference type="InterPro" id="IPR051294">
    <property type="entry name" value="HORMA_MeioticProgression"/>
</dbReference>
<evidence type="ECO:0000256" key="1">
    <source>
        <dbReference type="ARBA" id="ARBA00004123"/>
    </source>
</evidence>
<keyword evidence="3" id="KW-0158">Chromosome</keyword>
<sequence>MICLEGLNKLDSKSKWKTIFPEFATLEGSCLFIKKLIAVSLSSITYIRGIFPDEAYGERNLGGLRLKLLTEDCGINSVTKFIDSIRSCYDAVEKKYICINKKNHNEVIEAYNLVFSYKDDECSIT</sequence>
<dbReference type="Gene3D" id="3.30.900.10">
    <property type="entry name" value="HORMA domain"/>
    <property type="match status" value="1"/>
</dbReference>
<reference evidence="7" key="1">
    <citation type="submission" date="2020-08" db="EMBL/GenBank/DDBJ databases">
        <title>Multicomponent nature underlies the extraordinary mechanical properties of spider dragline silk.</title>
        <authorList>
            <person name="Kono N."/>
            <person name="Nakamura H."/>
            <person name="Mori M."/>
            <person name="Yoshida Y."/>
            <person name="Ohtoshi R."/>
            <person name="Malay A.D."/>
            <person name="Moran D.A.P."/>
            <person name="Tomita M."/>
            <person name="Numata K."/>
            <person name="Arakawa K."/>
        </authorList>
    </citation>
    <scope>NUCLEOTIDE SEQUENCE</scope>
</reference>
<comment type="caution">
    <text evidence="7">The sequence shown here is derived from an EMBL/GenBank/DDBJ whole genome shotgun (WGS) entry which is preliminary data.</text>
</comment>
<keyword evidence="5" id="KW-0469">Meiosis</keyword>
<dbReference type="GO" id="GO:0005694">
    <property type="term" value="C:chromosome"/>
    <property type="evidence" value="ECO:0007669"/>
    <property type="project" value="UniProtKB-SubCell"/>
</dbReference>
<dbReference type="PANTHER" id="PTHR48225:SF7">
    <property type="entry name" value="MEIOSIS-SPECIFIC PROTEIN HOP1"/>
    <property type="match status" value="1"/>
</dbReference>
<proteinExistence type="predicted"/>
<dbReference type="GO" id="GO:0005634">
    <property type="term" value="C:nucleus"/>
    <property type="evidence" value="ECO:0007669"/>
    <property type="project" value="UniProtKB-SubCell"/>
</dbReference>
<accession>A0A8X6X9R7</accession>
<protein>
    <submittedName>
        <fullName evidence="7">HORMA domain-containing protein 1</fullName>
    </submittedName>
</protein>
<dbReference type="Pfam" id="PF02301">
    <property type="entry name" value="HORMA"/>
    <property type="match status" value="1"/>
</dbReference>
<dbReference type="InterPro" id="IPR036570">
    <property type="entry name" value="HORMA_dom_sf"/>
</dbReference>
<comment type="subcellular location">
    <subcellularLocation>
        <location evidence="2">Chromosome</location>
    </subcellularLocation>
    <subcellularLocation>
        <location evidence="1">Nucleus</location>
    </subcellularLocation>
</comment>
<gene>
    <name evidence="7" type="primary">Hormad1</name>
    <name evidence="7" type="ORF">TNIN_100891</name>
</gene>
<feature type="domain" description="HORMA" evidence="6">
    <location>
        <begin position="27"/>
        <end position="125"/>
    </location>
</feature>
<dbReference type="GO" id="GO:0051321">
    <property type="term" value="P:meiotic cell cycle"/>
    <property type="evidence" value="ECO:0007669"/>
    <property type="project" value="UniProtKB-KW"/>
</dbReference>
<dbReference type="SUPFAM" id="SSF56019">
    <property type="entry name" value="The spindle assembly checkpoint protein mad2"/>
    <property type="match status" value="1"/>
</dbReference>
<organism evidence="7 8">
    <name type="scientific">Trichonephila inaurata madagascariensis</name>
    <dbReference type="NCBI Taxonomy" id="2747483"/>
    <lineage>
        <taxon>Eukaryota</taxon>
        <taxon>Metazoa</taxon>
        <taxon>Ecdysozoa</taxon>
        <taxon>Arthropoda</taxon>
        <taxon>Chelicerata</taxon>
        <taxon>Arachnida</taxon>
        <taxon>Araneae</taxon>
        <taxon>Araneomorphae</taxon>
        <taxon>Entelegynae</taxon>
        <taxon>Araneoidea</taxon>
        <taxon>Nephilidae</taxon>
        <taxon>Trichonephila</taxon>
        <taxon>Trichonephila inaurata</taxon>
    </lineage>
</organism>
<evidence type="ECO:0000256" key="4">
    <source>
        <dbReference type="ARBA" id="ARBA00023242"/>
    </source>
</evidence>
<evidence type="ECO:0000313" key="8">
    <source>
        <dbReference type="Proteomes" id="UP000886998"/>
    </source>
</evidence>
<keyword evidence="8" id="KW-1185">Reference proteome</keyword>
<evidence type="ECO:0000256" key="5">
    <source>
        <dbReference type="ARBA" id="ARBA00023254"/>
    </source>
</evidence>
<name>A0A8X6X9R7_9ARAC</name>
<feature type="non-terminal residue" evidence="7">
    <location>
        <position position="1"/>
    </location>
</feature>
<keyword evidence="4" id="KW-0539">Nucleus</keyword>
<dbReference type="EMBL" id="BMAV01006665">
    <property type="protein sequence ID" value="GFY48792.1"/>
    <property type="molecule type" value="Genomic_DNA"/>
</dbReference>
<dbReference type="AlphaFoldDB" id="A0A8X6X9R7"/>
<dbReference type="InterPro" id="IPR003511">
    <property type="entry name" value="HORMA_dom"/>
</dbReference>
<dbReference type="Proteomes" id="UP000886998">
    <property type="component" value="Unassembled WGS sequence"/>
</dbReference>
<dbReference type="OrthoDB" id="6428959at2759"/>
<evidence type="ECO:0000259" key="6">
    <source>
        <dbReference type="PROSITE" id="PS50815"/>
    </source>
</evidence>
<evidence type="ECO:0000256" key="3">
    <source>
        <dbReference type="ARBA" id="ARBA00022454"/>
    </source>
</evidence>
<dbReference type="PANTHER" id="PTHR48225">
    <property type="entry name" value="HORMA DOMAIN-CONTAINING PROTEIN 1"/>
    <property type="match status" value="1"/>
</dbReference>